<sequence length="222" mass="23502">MTEVGGGEGGGTEAGAEIATGAPVPSVRDMLAANLRRARTELGLSLSELSRRSKIGKATLSQLEAGAGNPTIETVFSLSRALEVPISDLLDHRRPAGLTVVRAAEVEVLRGEGVDLRPLRGIEAGDGIVDVYDQRVRAGSRQDSLGHVGIEHTIVQAGRLGVRVDDREVELGPGDYVGFDARLPHGYTALEGAVRSVLLLQYRADQRLHSSTRHPACLTATS</sequence>
<dbReference type="Proteomes" id="UP001596074">
    <property type="component" value="Unassembled WGS sequence"/>
</dbReference>
<dbReference type="PANTHER" id="PTHR46797">
    <property type="entry name" value="HTH-TYPE TRANSCRIPTIONAL REGULATOR"/>
    <property type="match status" value="1"/>
</dbReference>
<dbReference type="InterPro" id="IPR050807">
    <property type="entry name" value="TransReg_Diox_bact_type"/>
</dbReference>
<proteinExistence type="predicted"/>
<dbReference type="Gene3D" id="1.10.260.40">
    <property type="entry name" value="lambda repressor-like DNA-binding domains"/>
    <property type="match status" value="1"/>
</dbReference>
<evidence type="ECO:0000256" key="2">
    <source>
        <dbReference type="SAM" id="MobiDB-lite"/>
    </source>
</evidence>
<protein>
    <submittedName>
        <fullName evidence="4">Helix-turn-helix domain-containing protein</fullName>
    </submittedName>
</protein>
<dbReference type="SUPFAM" id="SSF47413">
    <property type="entry name" value="lambda repressor-like DNA-binding domains"/>
    <property type="match status" value="1"/>
</dbReference>
<name>A0ABW0ZSN9_9ACTN</name>
<organism evidence="4 5">
    <name type="scientific">Actinomadura rugatobispora</name>
    <dbReference type="NCBI Taxonomy" id="1994"/>
    <lineage>
        <taxon>Bacteria</taxon>
        <taxon>Bacillati</taxon>
        <taxon>Actinomycetota</taxon>
        <taxon>Actinomycetes</taxon>
        <taxon>Streptosporangiales</taxon>
        <taxon>Thermomonosporaceae</taxon>
        <taxon>Actinomadura</taxon>
    </lineage>
</organism>
<dbReference type="Gene3D" id="2.60.120.10">
    <property type="entry name" value="Jelly Rolls"/>
    <property type="match status" value="1"/>
</dbReference>
<dbReference type="PANTHER" id="PTHR46797:SF1">
    <property type="entry name" value="METHYLPHOSPHONATE SYNTHASE"/>
    <property type="match status" value="1"/>
</dbReference>
<feature type="domain" description="HTH cro/C1-type" evidence="3">
    <location>
        <begin position="35"/>
        <end position="89"/>
    </location>
</feature>
<dbReference type="CDD" id="cd00093">
    <property type="entry name" value="HTH_XRE"/>
    <property type="match status" value="1"/>
</dbReference>
<gene>
    <name evidence="4" type="ORF">ACFPZN_07935</name>
</gene>
<accession>A0ABW0ZSN9</accession>
<evidence type="ECO:0000256" key="1">
    <source>
        <dbReference type="ARBA" id="ARBA00023125"/>
    </source>
</evidence>
<evidence type="ECO:0000313" key="4">
    <source>
        <dbReference type="EMBL" id="MFC5745532.1"/>
    </source>
</evidence>
<dbReference type="Pfam" id="PF07883">
    <property type="entry name" value="Cupin_2"/>
    <property type="match status" value="1"/>
</dbReference>
<dbReference type="InterPro" id="IPR001387">
    <property type="entry name" value="Cro/C1-type_HTH"/>
</dbReference>
<dbReference type="InterPro" id="IPR014710">
    <property type="entry name" value="RmlC-like_jellyroll"/>
</dbReference>
<keyword evidence="5" id="KW-1185">Reference proteome</keyword>
<dbReference type="CDD" id="cd02209">
    <property type="entry name" value="cupin_XRE_C"/>
    <property type="match status" value="1"/>
</dbReference>
<keyword evidence="1" id="KW-0238">DNA-binding</keyword>
<dbReference type="PROSITE" id="PS50943">
    <property type="entry name" value="HTH_CROC1"/>
    <property type="match status" value="1"/>
</dbReference>
<evidence type="ECO:0000259" key="3">
    <source>
        <dbReference type="PROSITE" id="PS50943"/>
    </source>
</evidence>
<reference evidence="5" key="1">
    <citation type="journal article" date="2019" name="Int. J. Syst. Evol. Microbiol.">
        <title>The Global Catalogue of Microorganisms (GCM) 10K type strain sequencing project: providing services to taxonomists for standard genome sequencing and annotation.</title>
        <authorList>
            <consortium name="The Broad Institute Genomics Platform"/>
            <consortium name="The Broad Institute Genome Sequencing Center for Infectious Disease"/>
            <person name="Wu L."/>
            <person name="Ma J."/>
        </authorList>
    </citation>
    <scope>NUCLEOTIDE SEQUENCE [LARGE SCALE GENOMIC DNA]</scope>
    <source>
        <strain evidence="5">KCTC 42087</strain>
    </source>
</reference>
<dbReference type="InterPro" id="IPR013096">
    <property type="entry name" value="Cupin_2"/>
</dbReference>
<feature type="compositionally biased region" description="Gly residues" evidence="2">
    <location>
        <begin position="1"/>
        <end position="13"/>
    </location>
</feature>
<feature type="region of interest" description="Disordered" evidence="2">
    <location>
        <begin position="1"/>
        <end position="20"/>
    </location>
</feature>
<comment type="caution">
    <text evidence="4">The sequence shown here is derived from an EMBL/GenBank/DDBJ whole genome shotgun (WGS) entry which is preliminary data.</text>
</comment>
<dbReference type="SUPFAM" id="SSF51182">
    <property type="entry name" value="RmlC-like cupins"/>
    <property type="match status" value="1"/>
</dbReference>
<dbReference type="InterPro" id="IPR011051">
    <property type="entry name" value="RmlC_Cupin_sf"/>
</dbReference>
<dbReference type="InterPro" id="IPR010982">
    <property type="entry name" value="Lambda_DNA-bd_dom_sf"/>
</dbReference>
<evidence type="ECO:0000313" key="5">
    <source>
        <dbReference type="Proteomes" id="UP001596074"/>
    </source>
</evidence>
<dbReference type="EMBL" id="JBHSON010000008">
    <property type="protein sequence ID" value="MFC5745532.1"/>
    <property type="molecule type" value="Genomic_DNA"/>
</dbReference>
<dbReference type="Pfam" id="PF01381">
    <property type="entry name" value="HTH_3"/>
    <property type="match status" value="1"/>
</dbReference>
<dbReference type="SMART" id="SM00530">
    <property type="entry name" value="HTH_XRE"/>
    <property type="match status" value="1"/>
</dbReference>
<dbReference type="RefSeq" id="WP_378281155.1">
    <property type="nucleotide sequence ID" value="NZ_JBHSON010000008.1"/>
</dbReference>